<organism evidence="1 2">
    <name type="scientific">Stigmatella aurantiaca</name>
    <dbReference type="NCBI Taxonomy" id="41"/>
    <lineage>
        <taxon>Bacteria</taxon>
        <taxon>Pseudomonadati</taxon>
        <taxon>Myxococcota</taxon>
        <taxon>Myxococcia</taxon>
        <taxon>Myxococcales</taxon>
        <taxon>Cystobacterineae</taxon>
        <taxon>Archangiaceae</taxon>
        <taxon>Stigmatella</taxon>
    </lineage>
</organism>
<proteinExistence type="predicted"/>
<accession>A0A1H7ZVI7</accession>
<dbReference type="Proteomes" id="UP000182719">
    <property type="component" value="Unassembled WGS sequence"/>
</dbReference>
<evidence type="ECO:0000313" key="1">
    <source>
        <dbReference type="EMBL" id="SEM61357.1"/>
    </source>
</evidence>
<evidence type="ECO:0008006" key="3">
    <source>
        <dbReference type="Google" id="ProtNLM"/>
    </source>
</evidence>
<dbReference type="RefSeq" id="WP_075009770.1">
    <property type="nucleotide sequence ID" value="NZ_FOAP01000019.1"/>
</dbReference>
<dbReference type="EMBL" id="FOAP01000019">
    <property type="protein sequence ID" value="SEM61357.1"/>
    <property type="molecule type" value="Genomic_DNA"/>
</dbReference>
<protein>
    <recommendedName>
        <fullName evidence="3">YkgJ family cysteine cluster protein</fullName>
    </recommendedName>
</protein>
<evidence type="ECO:0000313" key="2">
    <source>
        <dbReference type="Proteomes" id="UP000182719"/>
    </source>
</evidence>
<sequence>MSVPQGSVCARCPGLLGKSCCEPRNGEHLAMVTRADMERIHAHTGLAVHRFTHREGLTDLEAQEYEGQWPLYRGYFRKGPVRVTLAERRGACIFFAPATGCTLPAEVRPVACRLYPFEQWADGSWSVAVGRYGDLALARQEGGACLGVEEASSMEALLAMFGTTRETVEALGARLAEEARAHGRG</sequence>
<keyword evidence="2" id="KW-1185">Reference proteome</keyword>
<name>A0A1H7ZVI7_STIAU</name>
<dbReference type="OrthoDB" id="275146at2"/>
<gene>
    <name evidence="1" type="ORF">SAMN05444354_119124</name>
</gene>
<reference evidence="2" key="1">
    <citation type="submission" date="2016-10" db="EMBL/GenBank/DDBJ databases">
        <authorList>
            <person name="Varghese N."/>
            <person name="Submissions S."/>
        </authorList>
    </citation>
    <scope>NUCLEOTIDE SEQUENCE [LARGE SCALE GENOMIC DNA]</scope>
    <source>
        <strain evidence="2">DSM 17044</strain>
    </source>
</reference>
<dbReference type="AlphaFoldDB" id="A0A1H7ZVI7"/>